<name>A0A3M7QXP1_BRAPC</name>
<evidence type="ECO:0000313" key="1">
    <source>
        <dbReference type="EMBL" id="RNA15871.1"/>
    </source>
</evidence>
<gene>
    <name evidence="1" type="ORF">BpHYR1_032774</name>
</gene>
<reference evidence="1 2" key="1">
    <citation type="journal article" date="2018" name="Sci. Rep.">
        <title>Genomic signatures of local adaptation to the degree of environmental predictability in rotifers.</title>
        <authorList>
            <person name="Franch-Gras L."/>
            <person name="Hahn C."/>
            <person name="Garcia-Roger E.M."/>
            <person name="Carmona M.J."/>
            <person name="Serra M."/>
            <person name="Gomez A."/>
        </authorList>
    </citation>
    <scope>NUCLEOTIDE SEQUENCE [LARGE SCALE GENOMIC DNA]</scope>
    <source>
        <strain evidence="1">HYR1</strain>
    </source>
</reference>
<dbReference type="STRING" id="10195.A0A3M7QXP1"/>
<dbReference type="InterPro" id="IPR052338">
    <property type="entry name" value="Transposase_5"/>
</dbReference>
<proteinExistence type="predicted"/>
<evidence type="ECO:0000313" key="2">
    <source>
        <dbReference type="Proteomes" id="UP000276133"/>
    </source>
</evidence>
<organism evidence="1 2">
    <name type="scientific">Brachionus plicatilis</name>
    <name type="common">Marine rotifer</name>
    <name type="synonym">Brachionus muelleri</name>
    <dbReference type="NCBI Taxonomy" id="10195"/>
    <lineage>
        <taxon>Eukaryota</taxon>
        <taxon>Metazoa</taxon>
        <taxon>Spiralia</taxon>
        <taxon>Gnathifera</taxon>
        <taxon>Rotifera</taxon>
        <taxon>Eurotatoria</taxon>
        <taxon>Monogononta</taxon>
        <taxon>Pseudotrocha</taxon>
        <taxon>Ploima</taxon>
        <taxon>Brachionidae</taxon>
        <taxon>Brachionus</taxon>
    </lineage>
</organism>
<dbReference type="Proteomes" id="UP000276133">
    <property type="component" value="Unassembled WGS sequence"/>
</dbReference>
<protein>
    <submittedName>
        <fullName evidence="1">Transposable element Tcb2 transposase</fullName>
    </submittedName>
</protein>
<sequence length="265" mass="31810">MDFKISRRKKRELKKEEFKKQIMLLSKRKKCPKRIRKILKLSYNKQSLPSIEILKEKRDNIKKRANKLALSYKLTKYIQDQTISNFGCYSSSEIVCLYFVRFRYRRLRQSPYLSESHKLQRLIWCLKHYNCDFKEYIFVDETTIRLFEPPMYHLRYPSAYPNAFPCTSKTKSKLNVWGGISFMGPTNLAVFTSNLDSILYREILAQNLLPFGAINYDFWFKLHQDNDPKHRSKICTNFLEKNNVYWTIIKEVGQTFSIKMDKSKK</sequence>
<dbReference type="AlphaFoldDB" id="A0A3M7QXP1"/>
<dbReference type="InterPro" id="IPR036397">
    <property type="entry name" value="RNaseH_sf"/>
</dbReference>
<dbReference type="PANTHER" id="PTHR23022:SF135">
    <property type="entry name" value="SI:DKEY-77F5.3"/>
    <property type="match status" value="1"/>
</dbReference>
<dbReference type="Gene3D" id="3.30.420.10">
    <property type="entry name" value="Ribonuclease H-like superfamily/Ribonuclease H"/>
    <property type="match status" value="1"/>
</dbReference>
<dbReference type="OrthoDB" id="3263820at2759"/>
<dbReference type="GO" id="GO:0003676">
    <property type="term" value="F:nucleic acid binding"/>
    <property type="evidence" value="ECO:0007669"/>
    <property type="project" value="InterPro"/>
</dbReference>
<keyword evidence="2" id="KW-1185">Reference proteome</keyword>
<comment type="caution">
    <text evidence="1">The sequence shown here is derived from an EMBL/GenBank/DDBJ whole genome shotgun (WGS) entry which is preliminary data.</text>
</comment>
<dbReference type="EMBL" id="REGN01004861">
    <property type="protein sequence ID" value="RNA15871.1"/>
    <property type="molecule type" value="Genomic_DNA"/>
</dbReference>
<accession>A0A3M7QXP1</accession>
<dbReference type="PANTHER" id="PTHR23022">
    <property type="entry name" value="TRANSPOSABLE ELEMENT-RELATED"/>
    <property type="match status" value="1"/>
</dbReference>